<dbReference type="AlphaFoldDB" id="A0A8C6FJY8"/>
<reference evidence="2" key="2">
    <citation type="submission" date="2025-09" db="UniProtKB">
        <authorList>
            <consortium name="Ensembl"/>
        </authorList>
    </citation>
    <scope>IDENTIFICATION</scope>
</reference>
<sequence>MCLSSSLLESACLIPLKNNNNNNNNKLFLPTMAHQERCLCAISPGFLPSSSPPGSGLSSLPSFVMCLSRPWIWGAVFLLGLLVMVAVVLLAVMGFSGPAPSSVVHHISDSGLAVDVPSDVPYVKLDSPPSFDATTYTNLPPDSVSGKLLPLDTPCVLPLPPKVEISSKPVTYATVIFPGKGKSGGALCESAQEPPNSQTPPS</sequence>
<dbReference type="Proteomes" id="UP000694544">
    <property type="component" value="Unplaced"/>
</dbReference>
<reference evidence="2" key="1">
    <citation type="submission" date="2025-08" db="UniProtKB">
        <authorList>
            <consortium name="Ensembl"/>
        </authorList>
    </citation>
    <scope>IDENTIFICATION</scope>
</reference>
<dbReference type="Ensembl" id="ENSMMST00000012956.1">
    <property type="protein sequence ID" value="ENSMMSP00000011737.1"/>
    <property type="gene ID" value="ENSMMSG00000008983.1"/>
</dbReference>
<keyword evidence="1" id="KW-0472">Membrane</keyword>
<dbReference type="GeneTree" id="ENSGT00470000042300"/>
<keyword evidence="3" id="KW-1185">Reference proteome</keyword>
<evidence type="ECO:0000313" key="3">
    <source>
        <dbReference type="Proteomes" id="UP000694544"/>
    </source>
</evidence>
<evidence type="ECO:0000313" key="2">
    <source>
        <dbReference type="Ensembl" id="ENSMMSP00000011737.1"/>
    </source>
</evidence>
<protein>
    <submittedName>
        <fullName evidence="2">Uncharacterized protein</fullName>
    </submittedName>
</protein>
<keyword evidence="1" id="KW-0812">Transmembrane</keyword>
<keyword evidence="1" id="KW-1133">Transmembrane helix</keyword>
<evidence type="ECO:0000256" key="1">
    <source>
        <dbReference type="SAM" id="Phobius"/>
    </source>
</evidence>
<feature type="transmembrane region" description="Helical" evidence="1">
    <location>
        <begin position="71"/>
        <end position="92"/>
    </location>
</feature>
<organism evidence="2 3">
    <name type="scientific">Moschus moschiferus</name>
    <name type="common">Siberian musk deer</name>
    <name type="synonym">Moschus sibiricus</name>
    <dbReference type="NCBI Taxonomy" id="68415"/>
    <lineage>
        <taxon>Eukaryota</taxon>
        <taxon>Metazoa</taxon>
        <taxon>Chordata</taxon>
        <taxon>Craniata</taxon>
        <taxon>Vertebrata</taxon>
        <taxon>Euteleostomi</taxon>
        <taxon>Mammalia</taxon>
        <taxon>Eutheria</taxon>
        <taxon>Laurasiatheria</taxon>
        <taxon>Artiodactyla</taxon>
        <taxon>Ruminantia</taxon>
        <taxon>Pecora</taxon>
        <taxon>Moschidae</taxon>
        <taxon>Moschus</taxon>
    </lineage>
</organism>
<proteinExistence type="predicted"/>
<name>A0A8C6FJY8_MOSMO</name>
<accession>A0A8C6FJY8</accession>